<evidence type="ECO:0000313" key="9">
    <source>
        <dbReference type="EMBL" id="MFF3671775.1"/>
    </source>
</evidence>
<dbReference type="RefSeq" id="WP_387417940.1">
    <property type="nucleotide sequence ID" value="NZ_CP191998.1"/>
</dbReference>
<evidence type="ECO:0000256" key="4">
    <source>
        <dbReference type="ARBA" id="ARBA00022475"/>
    </source>
</evidence>
<keyword evidence="7 8" id="KW-0472">Membrane</keyword>
<accession>A0ABW6T7H3</accession>
<keyword evidence="5 8" id="KW-0812">Transmembrane</keyword>
<dbReference type="InterPro" id="IPR000522">
    <property type="entry name" value="ABC_transptr_permease_BtuC"/>
</dbReference>
<evidence type="ECO:0000313" key="10">
    <source>
        <dbReference type="Proteomes" id="UP001602013"/>
    </source>
</evidence>
<dbReference type="PANTHER" id="PTHR30472">
    <property type="entry name" value="FERRIC ENTEROBACTIN TRANSPORT SYSTEM PERMEASE PROTEIN"/>
    <property type="match status" value="1"/>
</dbReference>
<keyword evidence="10" id="KW-1185">Reference proteome</keyword>
<protein>
    <submittedName>
        <fullName evidence="9">FecCD family ABC transporter permease</fullName>
    </submittedName>
</protein>
<dbReference type="Gene3D" id="1.10.3470.10">
    <property type="entry name" value="ABC transporter involved in vitamin B12 uptake, BtuC"/>
    <property type="match status" value="1"/>
</dbReference>
<dbReference type="InterPro" id="IPR037294">
    <property type="entry name" value="ABC_BtuC-like"/>
</dbReference>
<evidence type="ECO:0000256" key="7">
    <source>
        <dbReference type="ARBA" id="ARBA00023136"/>
    </source>
</evidence>
<comment type="subcellular location">
    <subcellularLocation>
        <location evidence="1">Cell membrane</location>
        <topology evidence="1">Multi-pass membrane protein</topology>
    </subcellularLocation>
</comment>
<feature type="transmembrane region" description="Helical" evidence="8">
    <location>
        <begin position="202"/>
        <end position="220"/>
    </location>
</feature>
<evidence type="ECO:0000256" key="3">
    <source>
        <dbReference type="ARBA" id="ARBA00022448"/>
    </source>
</evidence>
<feature type="transmembrane region" description="Helical" evidence="8">
    <location>
        <begin position="315"/>
        <end position="333"/>
    </location>
</feature>
<keyword evidence="4" id="KW-1003">Cell membrane</keyword>
<evidence type="ECO:0000256" key="5">
    <source>
        <dbReference type="ARBA" id="ARBA00022692"/>
    </source>
</evidence>
<proteinExistence type="inferred from homology"/>
<sequence>MTATVRRRHPARPWLAAAAGGLVLVIAAAVWHLTLGAVRVPAGEVIGALTGHASTPGEMIVVDIRLPRVLVALAVGAALAAAGVVMQGVTGNPLAAPDLLGVTAGASFAVVLALTVVPRLAEVSTIALALCGAAAAGCAVLALAGRSKGSGLRENRLILGGVTVSALLLSLTQGLIIFHENNAESVVYWLVGGVNLSQWREAWTILPVALAGIAGCLAMASRLNVLALGEEMARSLGQRVALVRLCGAALVILISGACVAVAGPIGFVGLVVPHMARRLVGSDHVRLLPVSALFGGALLVLADAVSHFVNPPNEVPAGVVTALLGAPYFVWLARRDRKSA</sequence>
<dbReference type="Proteomes" id="UP001602013">
    <property type="component" value="Unassembled WGS sequence"/>
</dbReference>
<feature type="transmembrane region" description="Helical" evidence="8">
    <location>
        <begin position="241"/>
        <end position="267"/>
    </location>
</feature>
<gene>
    <name evidence="9" type="ORF">ACFYXI_39940</name>
</gene>
<evidence type="ECO:0000256" key="8">
    <source>
        <dbReference type="SAM" id="Phobius"/>
    </source>
</evidence>
<keyword evidence="6 8" id="KW-1133">Transmembrane helix</keyword>
<dbReference type="PANTHER" id="PTHR30472:SF1">
    <property type="entry name" value="FE(3+) DICITRATE TRANSPORT SYSTEM PERMEASE PROTEIN FECC-RELATED"/>
    <property type="match status" value="1"/>
</dbReference>
<feature type="transmembrane region" description="Helical" evidence="8">
    <location>
        <begin position="12"/>
        <end position="33"/>
    </location>
</feature>
<feature type="transmembrane region" description="Helical" evidence="8">
    <location>
        <begin position="69"/>
        <end position="87"/>
    </location>
</feature>
<feature type="transmembrane region" description="Helical" evidence="8">
    <location>
        <begin position="99"/>
        <end position="117"/>
    </location>
</feature>
<comment type="similarity">
    <text evidence="2">Belongs to the binding-protein-dependent transport system permease family. FecCD subfamily.</text>
</comment>
<dbReference type="SUPFAM" id="SSF81345">
    <property type="entry name" value="ABC transporter involved in vitamin B12 uptake, BtuC"/>
    <property type="match status" value="1"/>
</dbReference>
<dbReference type="EMBL" id="JBIASD010000054">
    <property type="protein sequence ID" value="MFF3671775.1"/>
    <property type="molecule type" value="Genomic_DNA"/>
</dbReference>
<evidence type="ECO:0000256" key="6">
    <source>
        <dbReference type="ARBA" id="ARBA00022989"/>
    </source>
</evidence>
<dbReference type="CDD" id="cd06550">
    <property type="entry name" value="TM_ABC_iron-siderophores_like"/>
    <property type="match status" value="1"/>
</dbReference>
<organism evidence="9 10">
    <name type="scientific">Microtetraspora malaysiensis</name>
    <dbReference type="NCBI Taxonomy" id="161358"/>
    <lineage>
        <taxon>Bacteria</taxon>
        <taxon>Bacillati</taxon>
        <taxon>Actinomycetota</taxon>
        <taxon>Actinomycetes</taxon>
        <taxon>Streptosporangiales</taxon>
        <taxon>Streptosporangiaceae</taxon>
        <taxon>Microtetraspora</taxon>
    </lineage>
</organism>
<comment type="caution">
    <text evidence="9">The sequence shown here is derived from an EMBL/GenBank/DDBJ whole genome shotgun (WGS) entry which is preliminary data.</text>
</comment>
<evidence type="ECO:0000256" key="1">
    <source>
        <dbReference type="ARBA" id="ARBA00004651"/>
    </source>
</evidence>
<dbReference type="Pfam" id="PF01032">
    <property type="entry name" value="FecCD"/>
    <property type="match status" value="1"/>
</dbReference>
<keyword evidence="3" id="KW-0813">Transport</keyword>
<name>A0ABW6T7H3_9ACTN</name>
<evidence type="ECO:0000256" key="2">
    <source>
        <dbReference type="ARBA" id="ARBA00007935"/>
    </source>
</evidence>
<feature type="transmembrane region" description="Helical" evidence="8">
    <location>
        <begin position="123"/>
        <end position="145"/>
    </location>
</feature>
<reference evidence="9 10" key="1">
    <citation type="submission" date="2024-10" db="EMBL/GenBank/DDBJ databases">
        <title>The Natural Products Discovery Center: Release of the First 8490 Sequenced Strains for Exploring Actinobacteria Biosynthetic Diversity.</title>
        <authorList>
            <person name="Kalkreuter E."/>
            <person name="Kautsar S.A."/>
            <person name="Yang D."/>
            <person name="Bader C.D."/>
            <person name="Teijaro C.N."/>
            <person name="Fluegel L."/>
            <person name="Davis C.M."/>
            <person name="Simpson J.R."/>
            <person name="Lauterbach L."/>
            <person name="Steele A.D."/>
            <person name="Gui C."/>
            <person name="Meng S."/>
            <person name="Li G."/>
            <person name="Viehrig K."/>
            <person name="Ye F."/>
            <person name="Su P."/>
            <person name="Kiefer A.F."/>
            <person name="Nichols A."/>
            <person name="Cepeda A.J."/>
            <person name="Yan W."/>
            <person name="Fan B."/>
            <person name="Jiang Y."/>
            <person name="Adhikari A."/>
            <person name="Zheng C.-J."/>
            <person name="Schuster L."/>
            <person name="Cowan T.M."/>
            <person name="Smanski M.J."/>
            <person name="Chevrette M.G."/>
            <person name="De Carvalho L.P.S."/>
            <person name="Shen B."/>
        </authorList>
    </citation>
    <scope>NUCLEOTIDE SEQUENCE [LARGE SCALE GENOMIC DNA]</scope>
    <source>
        <strain evidence="9 10">NPDC002173</strain>
    </source>
</reference>
<feature type="transmembrane region" description="Helical" evidence="8">
    <location>
        <begin position="157"/>
        <end position="178"/>
    </location>
</feature>